<dbReference type="Gene3D" id="1.20.190.10">
    <property type="entry name" value="Pesticidal crystal protein, N-terminal domain"/>
    <property type="match status" value="2"/>
</dbReference>
<accession>A0A162L0G6</accession>
<feature type="domain" description="Pesticidal crystal protein" evidence="3">
    <location>
        <begin position="49"/>
        <end position="203"/>
    </location>
</feature>
<dbReference type="InterPro" id="IPR036716">
    <property type="entry name" value="Pest_crys_N_sf"/>
</dbReference>
<dbReference type="AlphaFoldDB" id="A0A162L0G6"/>
<dbReference type="Pfam" id="PF01419">
    <property type="entry name" value="Jacalin"/>
    <property type="match status" value="1"/>
</dbReference>
<evidence type="ECO:0000259" key="3">
    <source>
        <dbReference type="Pfam" id="PF03945"/>
    </source>
</evidence>
<keyword evidence="1" id="KW-1133">Transmembrane helix</keyword>
<dbReference type="EMBL" id="AZHF01000001">
    <property type="protein sequence ID" value="OAA82568.1"/>
    <property type="molecule type" value="Genomic_DNA"/>
</dbReference>
<keyword evidence="1" id="KW-0472">Membrane</keyword>
<organism evidence="4 5">
    <name type="scientific">Akanthomyces lecanii RCEF 1005</name>
    <dbReference type="NCBI Taxonomy" id="1081108"/>
    <lineage>
        <taxon>Eukaryota</taxon>
        <taxon>Fungi</taxon>
        <taxon>Dikarya</taxon>
        <taxon>Ascomycota</taxon>
        <taxon>Pezizomycotina</taxon>
        <taxon>Sordariomycetes</taxon>
        <taxon>Hypocreomycetidae</taxon>
        <taxon>Hypocreales</taxon>
        <taxon>Cordycipitaceae</taxon>
        <taxon>Akanthomyces</taxon>
        <taxon>Cordyceps confragosa</taxon>
    </lineage>
</organism>
<dbReference type="Gene3D" id="2.100.10.30">
    <property type="entry name" value="Jacalin-like lectin domain"/>
    <property type="match status" value="1"/>
</dbReference>
<feature type="transmembrane region" description="Helical" evidence="1">
    <location>
        <begin position="37"/>
        <end position="63"/>
    </location>
</feature>
<protein>
    <submittedName>
        <fullName evidence="4">Delta endotoxin</fullName>
    </submittedName>
</protein>
<dbReference type="InterPro" id="IPR001229">
    <property type="entry name" value="Jacalin-like_lectin_dom"/>
</dbReference>
<dbReference type="Proteomes" id="UP000076881">
    <property type="component" value="Unassembled WGS sequence"/>
</dbReference>
<keyword evidence="1" id="KW-0812">Transmembrane</keyword>
<dbReference type="SUPFAM" id="SSF51101">
    <property type="entry name" value="Mannose-binding lectins"/>
    <property type="match status" value="1"/>
</dbReference>
<dbReference type="PANTHER" id="PTHR37003">
    <property type="entry name" value="ENDOTOXIN_N DOMAIN-CONTAINING PROTEIN-RELATED"/>
    <property type="match status" value="1"/>
</dbReference>
<dbReference type="GO" id="GO:0090729">
    <property type="term" value="F:toxin activity"/>
    <property type="evidence" value="ECO:0007669"/>
    <property type="project" value="InterPro"/>
</dbReference>
<comment type="caution">
    <text evidence="4">The sequence shown here is derived from an EMBL/GenBank/DDBJ whole genome shotgun (WGS) entry which is preliminary data.</text>
</comment>
<evidence type="ECO:0000313" key="4">
    <source>
        <dbReference type="EMBL" id="OAA82568.1"/>
    </source>
</evidence>
<dbReference type="InterPro" id="IPR005639">
    <property type="entry name" value="Pest_crys_dom_I"/>
</dbReference>
<proteinExistence type="predicted"/>
<dbReference type="PANTHER" id="PTHR37003:SF2">
    <property type="entry name" value="PESTICIDAL CRYSTAL PROTEIN N-TERMINAL DOMAIN-CONTAINING PROTEIN"/>
    <property type="match status" value="1"/>
</dbReference>
<reference evidence="4 5" key="1">
    <citation type="journal article" date="2016" name="Genome Biol. Evol.">
        <title>Divergent and convergent evolution of fungal pathogenicity.</title>
        <authorList>
            <person name="Shang Y."/>
            <person name="Xiao G."/>
            <person name="Zheng P."/>
            <person name="Cen K."/>
            <person name="Zhan S."/>
            <person name="Wang C."/>
        </authorList>
    </citation>
    <scope>NUCLEOTIDE SEQUENCE [LARGE SCALE GENOMIC DNA]</scope>
    <source>
        <strain evidence="4 5">RCEF 1005</strain>
    </source>
</reference>
<dbReference type="InterPro" id="IPR038979">
    <property type="entry name" value="Pest_crys"/>
</dbReference>
<evidence type="ECO:0000259" key="2">
    <source>
        <dbReference type="Pfam" id="PF01419"/>
    </source>
</evidence>
<evidence type="ECO:0000313" key="5">
    <source>
        <dbReference type="Proteomes" id="UP000076881"/>
    </source>
</evidence>
<dbReference type="Pfam" id="PF03945">
    <property type="entry name" value="Endotoxin_N"/>
    <property type="match status" value="1"/>
</dbReference>
<dbReference type="OrthoDB" id="4869116at2759"/>
<feature type="domain" description="Jacalin-type lectin" evidence="2">
    <location>
        <begin position="410"/>
        <end position="483"/>
    </location>
</feature>
<name>A0A162L0G6_CORDF</name>
<dbReference type="InterPro" id="IPR036404">
    <property type="entry name" value="Jacalin-like_lectin_dom_sf"/>
</dbReference>
<dbReference type="SUPFAM" id="SSF56849">
    <property type="entry name" value="delta-Endotoxin (insectocide), N-terminal domain"/>
    <property type="match status" value="1"/>
</dbReference>
<sequence length="549" mass="61540">MEANVNRINRKAVEAISNTLIGAREIEIKDKQEIGSLVFALLALGSSAVPVASGFISHFFLFLGEVLFGINMKDIWDALRKPIEHLIEQKIDAYHLEVLETKIKGFQTNMQAFTGAWRLWHNATAATREQEAQNLKDHYTAFLTVLRGSISEFQINSSAVAALPWFVMAANIHIGLLANGINYGASWGYTEEFIEGILRPEFNRLTVPSMTGSDMTARTVISNECSSNITSACPGDYGKKTELELLANSIQAGEAHGWSEELLDTWRTAYSAMTVQRRDLLAEPKDVKRDYRYYIESQYILGRSKVRPYPPRSSKEKLYRLLATARKFRAYADYDAEMIANVLAYTEFWPYLLNGHDMPVSVLNRLDREIFSGPYGNYTDKVTEGMSTLQVPWTDSTLPPVVPRAAGNFTSFIVRADEFVEGFQQRWGDDWSVQYGSGDRGVAHQVDLEPDEVVESIHIEYGQKIGSLRFTTNKRVHGPYGKDPWIPGSLGSLDDTVNRTGYAMSSAHVVKWPGDKFAGCEGIYFGFRPLLMNGDGPAYNASIEPVRTV</sequence>
<dbReference type="GO" id="GO:0001907">
    <property type="term" value="P:symbiont-mediated killing of host cell"/>
    <property type="evidence" value="ECO:0007669"/>
    <property type="project" value="InterPro"/>
</dbReference>
<keyword evidence="5" id="KW-1185">Reference proteome</keyword>
<evidence type="ECO:0000256" key="1">
    <source>
        <dbReference type="SAM" id="Phobius"/>
    </source>
</evidence>
<gene>
    <name evidence="4" type="ORF">LEL_02113</name>
</gene>